<feature type="compositionally biased region" description="Basic and acidic residues" evidence="1">
    <location>
        <begin position="292"/>
        <end position="314"/>
    </location>
</feature>
<reference evidence="3" key="1">
    <citation type="journal article" date="2015" name="Nature">
        <title>Complex archaea that bridge the gap between prokaryotes and eukaryotes.</title>
        <authorList>
            <person name="Spang A."/>
            <person name="Saw J.H."/>
            <person name="Jorgensen S.L."/>
            <person name="Zaremba-Niedzwiedzka K."/>
            <person name="Martijn J."/>
            <person name="Lind A.E."/>
            <person name="van Eijk R."/>
            <person name="Schleper C."/>
            <person name="Guy L."/>
            <person name="Ettema T.J."/>
        </authorList>
    </citation>
    <scope>NUCLEOTIDE SEQUENCE</scope>
</reference>
<keyword evidence="2" id="KW-1133">Transmembrane helix</keyword>
<comment type="caution">
    <text evidence="3">The sequence shown here is derived from an EMBL/GenBank/DDBJ whole genome shotgun (WGS) entry which is preliminary data.</text>
</comment>
<proteinExistence type="predicted"/>
<keyword evidence="2" id="KW-0472">Membrane</keyword>
<sequence>MKEMSSRKIIFLSIIAIILVLIANLALWFTDEIFDSEEFAQKTVQVIEREEVRDAIAAEIVDESFADQPLILQIAGNVFEPVISGLLGADILEPAIETFAQAVHTALTSKPQAITIDISSIVEFVKPLATAINERLGTQINAANIPDTIVIAEKGDIPSIYTFGVVMLWLGLFSTIIGLGLIIWLIWVNRGDKRRYVFKTIGFSLIVGAAIVLIVLQAMAATILSPIDDENLEIVASNIYDVFVGVFKWQNWILIIIGIVLIFVGQYLPDIEERYISLSDSLRESRAKRRKAKEERRAEKEKEKEKRKNEKKEP</sequence>
<gene>
    <name evidence="3" type="ORF">LCGC14_1740530</name>
</gene>
<keyword evidence="2" id="KW-0812">Transmembrane</keyword>
<evidence type="ECO:0000256" key="1">
    <source>
        <dbReference type="SAM" id="MobiDB-lite"/>
    </source>
</evidence>
<dbReference type="AlphaFoldDB" id="A0A0F9K6J9"/>
<feature type="transmembrane region" description="Helical" evidence="2">
    <location>
        <begin position="9"/>
        <end position="29"/>
    </location>
</feature>
<feature type="transmembrane region" description="Helical" evidence="2">
    <location>
        <begin position="200"/>
        <end position="224"/>
    </location>
</feature>
<evidence type="ECO:0000256" key="2">
    <source>
        <dbReference type="SAM" id="Phobius"/>
    </source>
</evidence>
<evidence type="ECO:0000313" key="3">
    <source>
        <dbReference type="EMBL" id="KKM06783.1"/>
    </source>
</evidence>
<dbReference type="EMBL" id="LAZR01015914">
    <property type="protein sequence ID" value="KKM06783.1"/>
    <property type="molecule type" value="Genomic_DNA"/>
</dbReference>
<name>A0A0F9K6J9_9ZZZZ</name>
<feature type="transmembrane region" description="Helical" evidence="2">
    <location>
        <begin position="166"/>
        <end position="188"/>
    </location>
</feature>
<feature type="transmembrane region" description="Helical" evidence="2">
    <location>
        <begin position="249"/>
        <end position="268"/>
    </location>
</feature>
<protein>
    <submittedName>
        <fullName evidence="3">Uncharacterized protein</fullName>
    </submittedName>
</protein>
<accession>A0A0F9K6J9</accession>
<organism evidence="3">
    <name type="scientific">marine sediment metagenome</name>
    <dbReference type="NCBI Taxonomy" id="412755"/>
    <lineage>
        <taxon>unclassified sequences</taxon>
        <taxon>metagenomes</taxon>
        <taxon>ecological metagenomes</taxon>
    </lineage>
</organism>
<feature type="region of interest" description="Disordered" evidence="1">
    <location>
        <begin position="282"/>
        <end position="314"/>
    </location>
</feature>